<dbReference type="PANTHER" id="PTHR43032">
    <property type="entry name" value="PROTEIN-METHIONINE-SULFOXIDE REDUCTASE"/>
    <property type="match status" value="1"/>
</dbReference>
<gene>
    <name evidence="3" type="ORF">UFOPK3564_03398</name>
</gene>
<name>A0A6J7K4H5_9ZZZZ</name>
<dbReference type="SUPFAM" id="SSF56524">
    <property type="entry name" value="Oxidoreductase molybdopterin-binding domain"/>
    <property type="match status" value="1"/>
</dbReference>
<dbReference type="InterPro" id="IPR000572">
    <property type="entry name" value="OxRdtase_Mopterin-bd_dom"/>
</dbReference>
<feature type="transmembrane region" description="Helical" evidence="1">
    <location>
        <begin position="134"/>
        <end position="156"/>
    </location>
</feature>
<proteinExistence type="predicted"/>
<dbReference type="AlphaFoldDB" id="A0A6J7K4H5"/>
<dbReference type="PRINTS" id="PR00407">
    <property type="entry name" value="EUMOPTERIN"/>
</dbReference>
<dbReference type="GO" id="GO:0022904">
    <property type="term" value="P:respiratory electron transport chain"/>
    <property type="evidence" value="ECO:0007669"/>
    <property type="project" value="InterPro"/>
</dbReference>
<keyword evidence="1" id="KW-0812">Transmembrane</keyword>
<feature type="transmembrane region" description="Helical" evidence="1">
    <location>
        <begin position="162"/>
        <end position="183"/>
    </location>
</feature>
<dbReference type="Pfam" id="PF00174">
    <property type="entry name" value="Oxidored_molyb"/>
    <property type="match status" value="1"/>
</dbReference>
<dbReference type="InterPro" id="IPR016174">
    <property type="entry name" value="Di-haem_cyt_TM"/>
</dbReference>
<dbReference type="InterPro" id="IPR008335">
    <property type="entry name" value="Mopterin_OxRdtase_euk"/>
</dbReference>
<keyword evidence="1" id="KW-1133">Transmembrane helix</keyword>
<evidence type="ECO:0000259" key="2">
    <source>
        <dbReference type="Pfam" id="PF00174"/>
    </source>
</evidence>
<dbReference type="GO" id="GO:0016491">
    <property type="term" value="F:oxidoreductase activity"/>
    <property type="evidence" value="ECO:0007669"/>
    <property type="project" value="InterPro"/>
</dbReference>
<sequence>MRIPRLLPAEPPPGPARPGFWRSPIRGPWLTAALGIVLLIGFPIVFLTGLVSHAAYMPQLDGNAVVPREFDLQFVTFDFPTNPAWLYALNQGTHVTLGIVLVPVVLAKLWSVIPKLFAWPPAPNPAEVLTKLANLLLVGSAFFQLATGIANVQLWYPWQFNFVVAHYYGGWVLIASIVLHVAIRMPKVRRAMRTGRELRPLRTNLQDTRPEPYEPGGLVTPNPAPATISRRGVLGLVTAASGVLLATTVGQSIGGPLRKVAVLAPRGNGLALDGPNGFPVNKTAAVARITPAMVGARYLLELRAGDRTLQLSRDSVMGLLPLYTHDLPIACVEGWSTTQAWTGVRLRDLGALVEADPEDLLRVGSLQQAGAFRRATLSADQANAENALLAFRVNGVDLSLDHGYPARIIVPALPGVHCTKWVGALEWVRA</sequence>
<evidence type="ECO:0000313" key="3">
    <source>
        <dbReference type="EMBL" id="CAB4949252.1"/>
    </source>
</evidence>
<dbReference type="PANTHER" id="PTHR43032:SF2">
    <property type="entry name" value="BLL0505 PROTEIN"/>
    <property type="match status" value="1"/>
</dbReference>
<dbReference type="Gene3D" id="3.90.420.10">
    <property type="entry name" value="Oxidoreductase, molybdopterin-binding domain"/>
    <property type="match status" value="1"/>
</dbReference>
<protein>
    <submittedName>
        <fullName evidence="3">Unannotated protein</fullName>
    </submittedName>
</protein>
<dbReference type="EMBL" id="CAFBMK010000324">
    <property type="protein sequence ID" value="CAB4949252.1"/>
    <property type="molecule type" value="Genomic_DNA"/>
</dbReference>
<reference evidence="3" key="1">
    <citation type="submission" date="2020-05" db="EMBL/GenBank/DDBJ databases">
        <authorList>
            <person name="Chiriac C."/>
            <person name="Salcher M."/>
            <person name="Ghai R."/>
            <person name="Kavagutti S V."/>
        </authorList>
    </citation>
    <scope>NUCLEOTIDE SEQUENCE</scope>
</reference>
<feature type="transmembrane region" description="Helical" evidence="1">
    <location>
        <begin position="95"/>
        <end position="113"/>
    </location>
</feature>
<keyword evidence="1" id="KW-0472">Membrane</keyword>
<feature type="domain" description="Oxidoreductase molybdopterin-binding" evidence="2">
    <location>
        <begin position="305"/>
        <end position="427"/>
    </location>
</feature>
<dbReference type="InterPro" id="IPR036374">
    <property type="entry name" value="OxRdtase_Mopterin-bd_sf"/>
</dbReference>
<evidence type="ECO:0000256" key="1">
    <source>
        <dbReference type="SAM" id="Phobius"/>
    </source>
</evidence>
<organism evidence="3">
    <name type="scientific">freshwater metagenome</name>
    <dbReference type="NCBI Taxonomy" id="449393"/>
    <lineage>
        <taxon>unclassified sequences</taxon>
        <taxon>metagenomes</taxon>
        <taxon>ecological metagenomes</taxon>
    </lineage>
</organism>
<dbReference type="SUPFAM" id="SSF81342">
    <property type="entry name" value="Transmembrane di-heme cytochromes"/>
    <property type="match status" value="1"/>
</dbReference>
<dbReference type="GO" id="GO:0016020">
    <property type="term" value="C:membrane"/>
    <property type="evidence" value="ECO:0007669"/>
    <property type="project" value="InterPro"/>
</dbReference>
<feature type="transmembrane region" description="Helical" evidence="1">
    <location>
        <begin position="29"/>
        <end position="51"/>
    </location>
</feature>
<accession>A0A6J7K4H5</accession>